<gene>
    <name evidence="3" type="ORF">ACFQ1X_14755</name>
</gene>
<dbReference type="InterPro" id="IPR050282">
    <property type="entry name" value="Cycloisomerase_2"/>
</dbReference>
<dbReference type="PANTHER" id="PTHR30344">
    <property type="entry name" value="6-PHOSPHOGLUCONOLACTONASE-RELATED"/>
    <property type="match status" value="1"/>
</dbReference>
<comment type="similarity">
    <text evidence="1">Belongs to the cycloisomerase 2 family.</text>
</comment>
<dbReference type="SUPFAM" id="SSF51004">
    <property type="entry name" value="C-terminal (heme d1) domain of cytochrome cd1-nitrite reductase"/>
    <property type="match status" value="1"/>
</dbReference>
<dbReference type="Proteomes" id="UP001597109">
    <property type="component" value="Unassembled WGS sequence"/>
</dbReference>
<evidence type="ECO:0000256" key="1">
    <source>
        <dbReference type="ARBA" id="ARBA00005564"/>
    </source>
</evidence>
<evidence type="ECO:0000313" key="3">
    <source>
        <dbReference type="EMBL" id="MFD1032696.1"/>
    </source>
</evidence>
<reference evidence="4" key="1">
    <citation type="journal article" date="2019" name="Int. J. Syst. Evol. Microbiol.">
        <title>The Global Catalogue of Microorganisms (GCM) 10K type strain sequencing project: providing services to taxonomists for standard genome sequencing and annotation.</title>
        <authorList>
            <consortium name="The Broad Institute Genomics Platform"/>
            <consortium name="The Broad Institute Genome Sequencing Center for Infectious Disease"/>
            <person name="Wu L."/>
            <person name="Ma J."/>
        </authorList>
    </citation>
    <scope>NUCLEOTIDE SEQUENCE [LARGE SCALE GENOMIC DNA]</scope>
    <source>
        <strain evidence="4">CCUG 56756</strain>
    </source>
</reference>
<protein>
    <submittedName>
        <fullName evidence="3">Lactonase family protein</fullName>
    </submittedName>
</protein>
<sequence length="349" mass="38054">MVILHLLSGSYASRDEEGVKLWQFDTDAGELKEIAGVSGIERPSFLTVHPSREMFVSGSEDFNGELVSYEVKKDEGTIKEHSRSGGNGDHPAYVTIDRSGKWLLSVNYSGGNVNVFRLENDNTIGGQTDSVQHEGSGPNKERQDAAHPHSVIQVPEKDLFAVSDLGTDAIYFYQLDAETGKLSLQQALAAEGGSGPRHLAYHPEKPVFYSLGELDSTVTVYSFDQDNEISNVQRVSLLPKAYDRENTAAEVAVSEDGKILYASNRGHDSIVSFEIDAAGKLHSPEFTSSGGSGPRHFSLVPGGDWLIVANEKSDSLIVLKLENGRPAELVQEIQTDSPVCVKFITRKDK</sequence>
<evidence type="ECO:0000313" key="4">
    <source>
        <dbReference type="Proteomes" id="UP001597109"/>
    </source>
</evidence>
<dbReference type="Gene3D" id="2.130.10.10">
    <property type="entry name" value="YVTN repeat-like/Quinoprotein amine dehydrogenase"/>
    <property type="match status" value="1"/>
</dbReference>
<accession>A0ABW3LFZ6</accession>
<organism evidence="3 4">
    <name type="scientific">Metaplanococcus flavidus</name>
    <dbReference type="NCBI Taxonomy" id="569883"/>
    <lineage>
        <taxon>Bacteria</taxon>
        <taxon>Bacillati</taxon>
        <taxon>Bacillota</taxon>
        <taxon>Bacilli</taxon>
        <taxon>Bacillales</taxon>
        <taxon>Caryophanaceae</taxon>
        <taxon>Metaplanococcus</taxon>
    </lineage>
</organism>
<dbReference type="RefSeq" id="WP_144839418.1">
    <property type="nucleotide sequence ID" value="NZ_JBHTKI010000023.1"/>
</dbReference>
<feature type="region of interest" description="Disordered" evidence="2">
    <location>
        <begin position="124"/>
        <end position="148"/>
    </location>
</feature>
<dbReference type="InterPro" id="IPR019405">
    <property type="entry name" value="Lactonase_7-beta_prop"/>
</dbReference>
<name>A0ABW3LFZ6_9BACL</name>
<dbReference type="InterPro" id="IPR015943">
    <property type="entry name" value="WD40/YVTN_repeat-like_dom_sf"/>
</dbReference>
<keyword evidence="4" id="KW-1185">Reference proteome</keyword>
<proteinExistence type="inferred from homology"/>
<dbReference type="Pfam" id="PF10282">
    <property type="entry name" value="Lactonase"/>
    <property type="match status" value="1"/>
</dbReference>
<dbReference type="EMBL" id="JBHTKI010000023">
    <property type="protein sequence ID" value="MFD1032696.1"/>
    <property type="molecule type" value="Genomic_DNA"/>
</dbReference>
<dbReference type="InterPro" id="IPR011048">
    <property type="entry name" value="Haem_d1_sf"/>
</dbReference>
<comment type="caution">
    <text evidence="3">The sequence shown here is derived from an EMBL/GenBank/DDBJ whole genome shotgun (WGS) entry which is preliminary data.</text>
</comment>
<dbReference type="PANTHER" id="PTHR30344:SF1">
    <property type="entry name" value="6-PHOSPHOGLUCONOLACTONASE"/>
    <property type="match status" value="1"/>
</dbReference>
<evidence type="ECO:0000256" key="2">
    <source>
        <dbReference type="SAM" id="MobiDB-lite"/>
    </source>
</evidence>